<keyword evidence="1" id="KW-0732">Signal</keyword>
<gene>
    <name evidence="2" type="ORF">JAZ04_20860</name>
</gene>
<evidence type="ECO:0000256" key="1">
    <source>
        <dbReference type="SAM" id="SignalP"/>
    </source>
</evidence>
<dbReference type="EMBL" id="JAEPDI010000024">
    <property type="protein sequence ID" value="MCG7941290.1"/>
    <property type="molecule type" value="Genomic_DNA"/>
</dbReference>
<feature type="chain" id="PRO_5039580142" evidence="1">
    <location>
        <begin position="23"/>
        <end position="106"/>
    </location>
</feature>
<organism evidence="2 3">
    <name type="scientific">Candidatus Thiodiazotropha lotti</name>
    <dbReference type="NCBI Taxonomy" id="2792787"/>
    <lineage>
        <taxon>Bacteria</taxon>
        <taxon>Pseudomonadati</taxon>
        <taxon>Pseudomonadota</taxon>
        <taxon>Gammaproteobacteria</taxon>
        <taxon>Chromatiales</taxon>
        <taxon>Sedimenticolaceae</taxon>
        <taxon>Candidatus Thiodiazotropha</taxon>
    </lineage>
</organism>
<dbReference type="InterPro" id="IPR035173">
    <property type="entry name" value="SGP"/>
</dbReference>
<reference evidence="2" key="1">
    <citation type="journal article" date="2021" name="Proc. Natl. Acad. Sci. U.S.A.">
        <title>Global biogeography of chemosynthetic symbionts reveals both localized and globally distributed symbiont groups. .</title>
        <authorList>
            <person name="Osvatic J.T."/>
            <person name="Wilkins L.G.E."/>
            <person name="Leibrecht L."/>
            <person name="Leray M."/>
            <person name="Zauner S."/>
            <person name="Polzin J."/>
            <person name="Camacho Y."/>
            <person name="Gros O."/>
            <person name="van Gils J.A."/>
            <person name="Eisen J.A."/>
            <person name="Petersen J.M."/>
            <person name="Yuen B."/>
        </authorList>
    </citation>
    <scope>NUCLEOTIDE SEQUENCE</scope>
    <source>
        <strain evidence="2">MAGL173</strain>
    </source>
</reference>
<dbReference type="AlphaFoldDB" id="A0A9E4K8N4"/>
<comment type="caution">
    <text evidence="2">The sequence shown here is derived from an EMBL/GenBank/DDBJ whole genome shotgun (WGS) entry which is preliminary data.</text>
</comment>
<feature type="signal peptide" evidence="1">
    <location>
        <begin position="1"/>
        <end position="22"/>
    </location>
</feature>
<dbReference type="Pfam" id="PF17228">
    <property type="entry name" value="SGP"/>
    <property type="match status" value="1"/>
</dbReference>
<accession>A0A9E4K8N4</accession>
<evidence type="ECO:0000313" key="2">
    <source>
        <dbReference type="EMBL" id="MCG7941290.1"/>
    </source>
</evidence>
<proteinExistence type="predicted"/>
<name>A0A9E4K8N4_9GAMM</name>
<sequence>MKKIALTTAAVALVIFSTTASAWWGHGPGWGHRGWDNDWLGDGWGWGDGYFSFGFSGSARGSGYGRGWNRYRDYYGPWWGAPYGYAYPYHAYSYATPAAPTTGVDK</sequence>
<protein>
    <submittedName>
        <fullName evidence="2">Sulfur globule family protein</fullName>
    </submittedName>
</protein>
<evidence type="ECO:0000313" key="3">
    <source>
        <dbReference type="Proteomes" id="UP000886687"/>
    </source>
</evidence>
<dbReference type="Proteomes" id="UP000886687">
    <property type="component" value="Unassembled WGS sequence"/>
</dbReference>